<comment type="caution">
    <text evidence="1">The sequence shown here is derived from an EMBL/GenBank/DDBJ whole genome shotgun (WGS) entry which is preliminary data.</text>
</comment>
<reference evidence="1 2" key="1">
    <citation type="journal article" date="2022" name="Nat. Ecol. Evol.">
        <title>A masculinizing supergene underlies an exaggerated male reproductive morph in a spider.</title>
        <authorList>
            <person name="Hendrickx F."/>
            <person name="De Corte Z."/>
            <person name="Sonet G."/>
            <person name="Van Belleghem S.M."/>
            <person name="Kostlbacher S."/>
            <person name="Vangestel C."/>
        </authorList>
    </citation>
    <scope>NUCLEOTIDE SEQUENCE [LARGE SCALE GENOMIC DNA]</scope>
    <source>
        <strain evidence="1">W744_W776</strain>
    </source>
</reference>
<proteinExistence type="predicted"/>
<sequence>MLIDTNNIHQSISMLASVSITSVVFCTNPTGICGTSLYPIRLSHQKQSNACNSKTDTSQTLVLRSSSSVSSDIGMSTEPPSIEVSVPIVCLPNLLRL</sequence>
<name>A0AAV6UFZ0_9ARAC</name>
<evidence type="ECO:0000313" key="2">
    <source>
        <dbReference type="Proteomes" id="UP000827092"/>
    </source>
</evidence>
<protein>
    <submittedName>
        <fullName evidence="1">Uncharacterized protein</fullName>
    </submittedName>
</protein>
<keyword evidence="2" id="KW-1185">Reference proteome</keyword>
<organism evidence="1 2">
    <name type="scientific">Oedothorax gibbosus</name>
    <dbReference type="NCBI Taxonomy" id="931172"/>
    <lineage>
        <taxon>Eukaryota</taxon>
        <taxon>Metazoa</taxon>
        <taxon>Ecdysozoa</taxon>
        <taxon>Arthropoda</taxon>
        <taxon>Chelicerata</taxon>
        <taxon>Arachnida</taxon>
        <taxon>Araneae</taxon>
        <taxon>Araneomorphae</taxon>
        <taxon>Entelegynae</taxon>
        <taxon>Araneoidea</taxon>
        <taxon>Linyphiidae</taxon>
        <taxon>Erigoninae</taxon>
        <taxon>Oedothorax</taxon>
    </lineage>
</organism>
<gene>
    <name evidence="1" type="ORF">JTE90_008292</name>
</gene>
<accession>A0AAV6UFZ0</accession>
<dbReference type="Proteomes" id="UP000827092">
    <property type="component" value="Unassembled WGS sequence"/>
</dbReference>
<dbReference type="AlphaFoldDB" id="A0AAV6UFZ0"/>
<evidence type="ECO:0000313" key="1">
    <source>
        <dbReference type="EMBL" id="KAG8183390.1"/>
    </source>
</evidence>
<dbReference type="EMBL" id="JAFNEN010000419">
    <property type="protein sequence ID" value="KAG8183390.1"/>
    <property type="molecule type" value="Genomic_DNA"/>
</dbReference>